<accession>A0A2K9NPT0</accession>
<protein>
    <submittedName>
        <fullName evidence="1">Uncharacterized protein</fullName>
    </submittedName>
</protein>
<dbReference type="Proteomes" id="UP000235584">
    <property type="component" value="Chromosome"/>
</dbReference>
<evidence type="ECO:0000313" key="2">
    <source>
        <dbReference type="Proteomes" id="UP000235584"/>
    </source>
</evidence>
<dbReference type="GO" id="GO:0020037">
    <property type="term" value="F:heme binding"/>
    <property type="evidence" value="ECO:0007669"/>
    <property type="project" value="InterPro"/>
</dbReference>
<sequence>MMKKILTLTFTMLVLSGCGQDYNSNSGDGGQYSPIEGIDSSTADGARLLAAYKVAQTKCFQCHQWSSYKTSAAWVSAGLVVQGSSDGSEMWTILKNNGGNMPPDPIAQLTQEELDAIKTWIDNM</sequence>
<reference evidence="1 2" key="1">
    <citation type="submission" date="2018-01" db="EMBL/GenBank/DDBJ databases">
        <title>Complete genome sequence of Bacteriovorax stolpii DSM12778.</title>
        <authorList>
            <person name="Tang B."/>
            <person name="Chang J."/>
        </authorList>
    </citation>
    <scope>NUCLEOTIDE SEQUENCE [LARGE SCALE GENOMIC DNA]</scope>
    <source>
        <strain evidence="1 2">DSM 12778</strain>
    </source>
</reference>
<name>A0A2K9NPT0_BACTC</name>
<organism evidence="1 2">
    <name type="scientific">Bacteriovorax stolpii</name>
    <name type="common">Bdellovibrio stolpii</name>
    <dbReference type="NCBI Taxonomy" id="960"/>
    <lineage>
        <taxon>Bacteria</taxon>
        <taxon>Pseudomonadati</taxon>
        <taxon>Bdellovibrionota</taxon>
        <taxon>Bacteriovoracia</taxon>
        <taxon>Bacteriovoracales</taxon>
        <taxon>Bacteriovoracaceae</taxon>
        <taxon>Bacteriovorax</taxon>
    </lineage>
</organism>
<dbReference type="GO" id="GO:0009055">
    <property type="term" value="F:electron transfer activity"/>
    <property type="evidence" value="ECO:0007669"/>
    <property type="project" value="InterPro"/>
</dbReference>
<dbReference type="RefSeq" id="WP_102242370.1">
    <property type="nucleotide sequence ID" value="NZ_CP025704.1"/>
</dbReference>
<dbReference type="Gene3D" id="1.10.760.10">
    <property type="entry name" value="Cytochrome c-like domain"/>
    <property type="match status" value="1"/>
</dbReference>
<dbReference type="PROSITE" id="PS51007">
    <property type="entry name" value="CYTC"/>
    <property type="match status" value="1"/>
</dbReference>
<dbReference type="EMBL" id="CP025704">
    <property type="protein sequence ID" value="AUN97075.1"/>
    <property type="molecule type" value="Genomic_DNA"/>
</dbReference>
<dbReference type="SUPFAM" id="SSF46626">
    <property type="entry name" value="Cytochrome c"/>
    <property type="match status" value="1"/>
</dbReference>
<dbReference type="AlphaFoldDB" id="A0A2K9NPT0"/>
<dbReference type="InterPro" id="IPR036909">
    <property type="entry name" value="Cyt_c-like_dom_sf"/>
</dbReference>
<keyword evidence="2" id="KW-1185">Reference proteome</keyword>
<dbReference type="OrthoDB" id="5313072at2"/>
<dbReference type="KEGG" id="bsto:C0V70_02920"/>
<dbReference type="InterPro" id="IPR009056">
    <property type="entry name" value="Cyt_c-like_dom"/>
</dbReference>
<proteinExistence type="predicted"/>
<gene>
    <name evidence="1" type="ORF">C0V70_02920</name>
</gene>
<dbReference type="PROSITE" id="PS51257">
    <property type="entry name" value="PROKAR_LIPOPROTEIN"/>
    <property type="match status" value="1"/>
</dbReference>
<evidence type="ECO:0000313" key="1">
    <source>
        <dbReference type="EMBL" id="AUN97075.1"/>
    </source>
</evidence>